<evidence type="ECO:0000256" key="1">
    <source>
        <dbReference type="SAM" id="MobiDB-lite"/>
    </source>
</evidence>
<evidence type="ECO:0000313" key="2">
    <source>
        <dbReference type="Ensembl" id="ENSCCNP00000011614.1"/>
    </source>
</evidence>
<dbReference type="Ensembl" id="ENSCCNT00000015204.1">
    <property type="protein sequence ID" value="ENSCCNP00000011614.1"/>
    <property type="gene ID" value="ENSCCNG00000012054.1"/>
</dbReference>
<dbReference type="AlphaFoldDB" id="A0A8C0WM14"/>
<feature type="region of interest" description="Disordered" evidence="1">
    <location>
        <begin position="88"/>
        <end position="109"/>
    </location>
</feature>
<reference evidence="2" key="1">
    <citation type="submission" date="2023-09" db="UniProtKB">
        <authorList>
            <consortium name="Ensembl"/>
        </authorList>
    </citation>
    <scope>IDENTIFICATION</scope>
</reference>
<accession>A0A8C0WM14</accession>
<organism evidence="2">
    <name type="scientific">Castor canadensis</name>
    <name type="common">American beaver</name>
    <dbReference type="NCBI Taxonomy" id="51338"/>
    <lineage>
        <taxon>Eukaryota</taxon>
        <taxon>Metazoa</taxon>
        <taxon>Chordata</taxon>
        <taxon>Craniata</taxon>
        <taxon>Vertebrata</taxon>
        <taxon>Euteleostomi</taxon>
        <taxon>Mammalia</taxon>
        <taxon>Eutheria</taxon>
        <taxon>Euarchontoglires</taxon>
        <taxon>Glires</taxon>
        <taxon>Rodentia</taxon>
        <taxon>Castorimorpha</taxon>
        <taxon>Castoridae</taxon>
        <taxon>Castor</taxon>
    </lineage>
</organism>
<protein>
    <submittedName>
        <fullName evidence="2">Uncharacterized protein</fullName>
    </submittedName>
</protein>
<name>A0A8C0WM14_CASCN</name>
<proteinExistence type="predicted"/>
<feature type="region of interest" description="Disordered" evidence="1">
    <location>
        <begin position="42"/>
        <end position="68"/>
    </location>
</feature>
<sequence>MISGMIKQPIRNQFKLRQNPIPPILYHQGLLWIPTSIHPSPSTSTILTRPARRPRQLHTSQPPKHPTTYETRMVLPIHVCNPTIHPQQTQLSCSPSTVNPNPSSLPTPPHIKTTKPNIPPNQPMPILSTNCRPPHPNMNRQTTCQTPIHYHWSNSINPILFHHSCPHTHCQPN</sequence>
<feature type="compositionally biased region" description="Polar residues" evidence="1">
    <location>
        <begin position="88"/>
        <end position="102"/>
    </location>
</feature>